<sequence length="274" mass="28848">MDLQQTKGKEHRRGACRRPARLSDHLAPTTRSIPVSLGSVICSSSCWNRAARRRRYCSVHSRRPGRTSSAGNSESIALPPSSGPPNAIGVALPASASVAALRGARTRLPRIRRISTVRSSPASFAAGPAPRSPGSVAVPVAPASSISSAGATVRSVSSSDRRGRFCLGHSIDLPTLFSRAIDSGKVSGKVCQEKCVRKRVSGEVCQEKCVGKSVWGKVCWEKLCRKKCVCVVESCVGRSCVGRSCVGRSCVGLSCVGKIVSREKLCAHALAGKP</sequence>
<keyword evidence="3" id="KW-1185">Reference proteome</keyword>
<organism evidence="2 3">
    <name type="scientific">Olpidium bornovanus</name>
    <dbReference type="NCBI Taxonomy" id="278681"/>
    <lineage>
        <taxon>Eukaryota</taxon>
        <taxon>Fungi</taxon>
        <taxon>Fungi incertae sedis</taxon>
        <taxon>Olpidiomycota</taxon>
        <taxon>Olpidiomycotina</taxon>
        <taxon>Olpidiomycetes</taxon>
        <taxon>Olpidiales</taxon>
        <taxon>Olpidiaceae</taxon>
        <taxon>Olpidium</taxon>
    </lineage>
</organism>
<name>A0A8H7ZZ39_9FUNG</name>
<protein>
    <submittedName>
        <fullName evidence="2">Uncharacterized protein</fullName>
    </submittedName>
</protein>
<feature type="region of interest" description="Disordered" evidence="1">
    <location>
        <begin position="58"/>
        <end position="82"/>
    </location>
</feature>
<evidence type="ECO:0000313" key="2">
    <source>
        <dbReference type="EMBL" id="KAG5461643.1"/>
    </source>
</evidence>
<gene>
    <name evidence="2" type="ORF">BJ554DRAFT_6131</name>
</gene>
<comment type="caution">
    <text evidence="2">The sequence shown here is derived from an EMBL/GenBank/DDBJ whole genome shotgun (WGS) entry which is preliminary data.</text>
</comment>
<proteinExistence type="predicted"/>
<accession>A0A8H7ZZ39</accession>
<dbReference type="AlphaFoldDB" id="A0A8H7ZZ39"/>
<evidence type="ECO:0000313" key="3">
    <source>
        <dbReference type="Proteomes" id="UP000673691"/>
    </source>
</evidence>
<feature type="compositionally biased region" description="Polar residues" evidence="1">
    <location>
        <begin position="66"/>
        <end position="75"/>
    </location>
</feature>
<evidence type="ECO:0000256" key="1">
    <source>
        <dbReference type="SAM" id="MobiDB-lite"/>
    </source>
</evidence>
<dbReference type="Proteomes" id="UP000673691">
    <property type="component" value="Unassembled WGS sequence"/>
</dbReference>
<reference evidence="2 3" key="1">
    <citation type="journal article" name="Sci. Rep.">
        <title>Genome-scale phylogenetic analyses confirm Olpidium as the closest living zoosporic fungus to the non-flagellated, terrestrial fungi.</title>
        <authorList>
            <person name="Chang Y."/>
            <person name="Rochon D."/>
            <person name="Sekimoto S."/>
            <person name="Wang Y."/>
            <person name="Chovatia M."/>
            <person name="Sandor L."/>
            <person name="Salamov A."/>
            <person name="Grigoriev I.V."/>
            <person name="Stajich J.E."/>
            <person name="Spatafora J.W."/>
        </authorList>
    </citation>
    <scope>NUCLEOTIDE SEQUENCE [LARGE SCALE GENOMIC DNA]</scope>
    <source>
        <strain evidence="2">S191</strain>
    </source>
</reference>
<dbReference type="EMBL" id="JAEFCI010003346">
    <property type="protein sequence ID" value="KAG5461643.1"/>
    <property type="molecule type" value="Genomic_DNA"/>
</dbReference>